<dbReference type="InterPro" id="IPR029062">
    <property type="entry name" value="Class_I_gatase-like"/>
</dbReference>
<dbReference type="RefSeq" id="WP_204709253.1">
    <property type="nucleotide sequence ID" value="NZ_JBHSZV010000034.1"/>
</dbReference>
<dbReference type="PANTHER" id="PTHR20842:SF0">
    <property type="entry name" value="ALPHA-ASPARTYL DIPEPTIDASE"/>
    <property type="match status" value="1"/>
</dbReference>
<evidence type="ECO:0000313" key="6">
    <source>
        <dbReference type="Proteomes" id="UP001596410"/>
    </source>
</evidence>
<evidence type="ECO:0000313" key="5">
    <source>
        <dbReference type="EMBL" id="MFC7062868.1"/>
    </source>
</evidence>
<dbReference type="EMBL" id="JBHSZV010000034">
    <property type="protein sequence ID" value="MFC7062868.1"/>
    <property type="molecule type" value="Genomic_DNA"/>
</dbReference>
<comment type="caution">
    <text evidence="5">The sequence shown here is derived from an EMBL/GenBank/DDBJ whole genome shotgun (WGS) entry which is preliminary data.</text>
</comment>
<evidence type="ECO:0000256" key="2">
    <source>
        <dbReference type="ARBA" id="ARBA00022670"/>
    </source>
</evidence>
<evidence type="ECO:0000256" key="3">
    <source>
        <dbReference type="ARBA" id="ARBA00022801"/>
    </source>
</evidence>
<keyword evidence="4" id="KW-0720">Serine protease</keyword>
<dbReference type="SUPFAM" id="SSF52317">
    <property type="entry name" value="Class I glutamine amidotransferase-like"/>
    <property type="match status" value="1"/>
</dbReference>
<evidence type="ECO:0000256" key="4">
    <source>
        <dbReference type="ARBA" id="ARBA00022825"/>
    </source>
</evidence>
<proteinExistence type="inferred from homology"/>
<dbReference type="Gene3D" id="3.40.50.880">
    <property type="match status" value="1"/>
</dbReference>
<reference evidence="6" key="1">
    <citation type="journal article" date="2019" name="Int. J. Syst. Evol. Microbiol.">
        <title>The Global Catalogue of Microorganisms (GCM) 10K type strain sequencing project: providing services to taxonomists for standard genome sequencing and annotation.</title>
        <authorList>
            <consortium name="The Broad Institute Genomics Platform"/>
            <consortium name="The Broad Institute Genome Sequencing Center for Infectious Disease"/>
            <person name="Wu L."/>
            <person name="Ma J."/>
        </authorList>
    </citation>
    <scope>NUCLEOTIDE SEQUENCE [LARGE SCALE GENOMIC DNA]</scope>
    <source>
        <strain evidence="6">CGMCC 4.1621</strain>
    </source>
</reference>
<protein>
    <submittedName>
        <fullName evidence="5">Type 1 glutamine amidotransferase-like domain-containing protein</fullName>
    </submittedName>
</protein>
<sequence length="232" mass="25979">MKQIIAMGGGGFSMEPDNHLLDTYVLEQASVHIPKICFLPTASGDAEGYIERFYNFFEDQPCVPNHFSLFKPATRDVRGFLLEQDIIYVGGGNTKNMLALWREWGLDNILREAWERDIILAGLSAGAICWFEQGLTDSYGGVFEPIDCLGLLKGSGCPHYDGETKRRRDYHKLIESGQLLEGYALDDGAAIHFVGNSIKQVISSRPHANARYVHMQRGQISEKTLSMEFLGE</sequence>
<dbReference type="InterPro" id="IPR005320">
    <property type="entry name" value="Peptidase_S51"/>
</dbReference>
<name>A0ABW2EKQ7_9BACI</name>
<dbReference type="Pfam" id="PF03575">
    <property type="entry name" value="Peptidase_S51"/>
    <property type="match status" value="1"/>
</dbReference>
<dbReference type="CDD" id="cd03146">
    <property type="entry name" value="GAT1_Peptidase_E"/>
    <property type="match status" value="1"/>
</dbReference>
<evidence type="ECO:0000256" key="1">
    <source>
        <dbReference type="ARBA" id="ARBA00006534"/>
    </source>
</evidence>
<dbReference type="Proteomes" id="UP001596410">
    <property type="component" value="Unassembled WGS sequence"/>
</dbReference>
<organism evidence="5 6">
    <name type="scientific">Halobacillus seohaensis</name>
    <dbReference type="NCBI Taxonomy" id="447421"/>
    <lineage>
        <taxon>Bacteria</taxon>
        <taxon>Bacillati</taxon>
        <taxon>Bacillota</taxon>
        <taxon>Bacilli</taxon>
        <taxon>Bacillales</taxon>
        <taxon>Bacillaceae</taxon>
        <taxon>Halobacillus</taxon>
    </lineage>
</organism>
<keyword evidence="3" id="KW-0378">Hydrolase</keyword>
<dbReference type="PANTHER" id="PTHR20842">
    <property type="entry name" value="PROTEASE S51 ALPHA-ASPARTYL DIPEPTIDASE"/>
    <property type="match status" value="1"/>
</dbReference>
<keyword evidence="2" id="KW-0645">Protease</keyword>
<comment type="similarity">
    <text evidence="1">Belongs to the peptidase S51 family.</text>
</comment>
<accession>A0ABW2EKQ7</accession>
<keyword evidence="6" id="KW-1185">Reference proteome</keyword>
<gene>
    <name evidence="5" type="ORF">ACFQIC_13575</name>
</gene>